<feature type="transmembrane region" description="Helical" evidence="3">
    <location>
        <begin position="410"/>
        <end position="434"/>
    </location>
</feature>
<evidence type="ECO:0000256" key="1">
    <source>
        <dbReference type="PROSITE-ProRule" id="PRU00076"/>
    </source>
</evidence>
<dbReference type="OMA" id="IGECICT"/>
<evidence type="ECO:0000256" key="2">
    <source>
        <dbReference type="SAM" id="MobiDB-lite"/>
    </source>
</evidence>
<organism evidence="5 6">
    <name type="scientific">Dictyostelium purpureum</name>
    <name type="common">Slime mold</name>
    <dbReference type="NCBI Taxonomy" id="5786"/>
    <lineage>
        <taxon>Eukaryota</taxon>
        <taxon>Amoebozoa</taxon>
        <taxon>Evosea</taxon>
        <taxon>Eumycetozoa</taxon>
        <taxon>Dictyostelia</taxon>
        <taxon>Dictyosteliales</taxon>
        <taxon>Dictyosteliaceae</taxon>
        <taxon>Dictyostelium</taxon>
    </lineage>
</organism>
<evidence type="ECO:0000259" key="4">
    <source>
        <dbReference type="PROSITE" id="PS50026"/>
    </source>
</evidence>
<dbReference type="Proteomes" id="UP000001064">
    <property type="component" value="Unassembled WGS sequence"/>
</dbReference>
<dbReference type="RefSeq" id="XP_003290918.1">
    <property type="nucleotide sequence ID" value="XM_003290870.1"/>
</dbReference>
<dbReference type="VEuPathDB" id="AmoebaDB:DICPUDRAFT_38252"/>
<dbReference type="PROSITE" id="PS01186">
    <property type="entry name" value="EGF_2"/>
    <property type="match status" value="1"/>
</dbReference>
<dbReference type="InParanoid" id="F0ZU25"/>
<dbReference type="InterPro" id="IPR054484">
    <property type="entry name" value="ComC_SSD"/>
</dbReference>
<feature type="domain" description="EGF-like" evidence="4">
    <location>
        <begin position="1"/>
        <end position="32"/>
    </location>
</feature>
<evidence type="ECO:0000313" key="6">
    <source>
        <dbReference type="Proteomes" id="UP000001064"/>
    </source>
</evidence>
<accession>F0ZU25</accession>
<feature type="disulfide bond" evidence="1">
    <location>
        <begin position="22"/>
        <end position="31"/>
    </location>
</feature>
<keyword evidence="3" id="KW-0812">Transmembrane</keyword>
<keyword evidence="3" id="KW-0472">Membrane</keyword>
<dbReference type="OrthoDB" id="6130531at2759"/>
<feature type="disulfide bond" evidence="1">
    <location>
        <begin position="137"/>
        <end position="146"/>
    </location>
</feature>
<proteinExistence type="predicted"/>
<dbReference type="KEGG" id="dpp:DICPUDRAFT_38252"/>
<dbReference type="PROSITE" id="PS00022">
    <property type="entry name" value="EGF_1"/>
    <property type="match status" value="2"/>
</dbReference>
<keyword evidence="6" id="KW-1185">Reference proteome</keyword>
<dbReference type="AlphaFoldDB" id="F0ZU25"/>
<feature type="region of interest" description="Disordered" evidence="2">
    <location>
        <begin position="157"/>
        <end position="191"/>
    </location>
</feature>
<dbReference type="Pfam" id="PF22933">
    <property type="entry name" value="ComC_SSD"/>
    <property type="match status" value="1"/>
</dbReference>
<protein>
    <recommendedName>
        <fullName evidence="4">EGF-like domain-containing protein</fullName>
    </recommendedName>
</protein>
<feature type="disulfide bond" evidence="1">
    <location>
        <begin position="118"/>
        <end position="128"/>
    </location>
</feature>
<keyword evidence="3" id="KW-1133">Transmembrane helix</keyword>
<comment type="caution">
    <text evidence="1">Lacks conserved residue(s) required for the propagation of feature annotation.</text>
</comment>
<evidence type="ECO:0000313" key="5">
    <source>
        <dbReference type="EMBL" id="EGC32542.1"/>
    </source>
</evidence>
<feature type="compositionally biased region" description="Polar residues" evidence="2">
    <location>
        <begin position="169"/>
        <end position="191"/>
    </location>
</feature>
<reference evidence="6" key="1">
    <citation type="journal article" date="2011" name="Genome Biol.">
        <title>Comparative genomics of the social amoebae Dictyostelium discoideum and Dictyostelium purpureum.</title>
        <authorList>
            <consortium name="US DOE Joint Genome Institute (JGI-PGF)"/>
            <person name="Sucgang R."/>
            <person name="Kuo A."/>
            <person name="Tian X."/>
            <person name="Salerno W."/>
            <person name="Parikh A."/>
            <person name="Feasley C.L."/>
            <person name="Dalin E."/>
            <person name="Tu H."/>
            <person name="Huang E."/>
            <person name="Barry K."/>
            <person name="Lindquist E."/>
            <person name="Shapiro H."/>
            <person name="Bruce D."/>
            <person name="Schmutz J."/>
            <person name="Salamov A."/>
            <person name="Fey P."/>
            <person name="Gaudet P."/>
            <person name="Anjard C."/>
            <person name="Babu M.M."/>
            <person name="Basu S."/>
            <person name="Bushmanova Y."/>
            <person name="van der Wel H."/>
            <person name="Katoh-Kurasawa M."/>
            <person name="Dinh C."/>
            <person name="Coutinho P.M."/>
            <person name="Saito T."/>
            <person name="Elias M."/>
            <person name="Schaap P."/>
            <person name="Kay R.R."/>
            <person name="Henrissat B."/>
            <person name="Eichinger L."/>
            <person name="Rivero F."/>
            <person name="Putnam N.H."/>
            <person name="West C.M."/>
            <person name="Loomis W.F."/>
            <person name="Chisholm R.L."/>
            <person name="Shaulsky G."/>
            <person name="Strassmann J.E."/>
            <person name="Queller D.C."/>
            <person name="Kuspa A."/>
            <person name="Grigoriev I.V."/>
        </authorList>
    </citation>
    <scope>NUCLEOTIDE SEQUENCE [LARGE SCALE GENOMIC DNA]</scope>
    <source>
        <strain evidence="6">QSDP1</strain>
    </source>
</reference>
<dbReference type="PANTHER" id="PTHR24032:SF8">
    <property type="entry name" value="EGF-LIKE DOMAIN-CONTAINING PROTEIN"/>
    <property type="match status" value="1"/>
</dbReference>
<gene>
    <name evidence="5" type="ORF">DICPUDRAFT_38252</name>
</gene>
<dbReference type="GeneID" id="10508706"/>
<dbReference type="EMBL" id="GL871187">
    <property type="protein sequence ID" value="EGC32542.1"/>
    <property type="molecule type" value="Genomic_DNA"/>
</dbReference>
<dbReference type="PROSITE" id="PS50026">
    <property type="entry name" value="EGF_3"/>
    <property type="match status" value="2"/>
</dbReference>
<feature type="non-terminal residue" evidence="5">
    <location>
        <position position="1"/>
    </location>
</feature>
<name>F0ZU25_DICPU</name>
<keyword evidence="1" id="KW-1015">Disulfide bond</keyword>
<dbReference type="InterPro" id="IPR053331">
    <property type="entry name" value="EGF-like_comC"/>
</dbReference>
<dbReference type="PANTHER" id="PTHR24032">
    <property type="entry name" value="EGF-LIKE DOMAIN-CONTAINING PROTEIN-RELATED-RELATED"/>
    <property type="match status" value="1"/>
</dbReference>
<dbReference type="Gene3D" id="2.60.120.260">
    <property type="entry name" value="Galactose-binding domain-like"/>
    <property type="match status" value="1"/>
</dbReference>
<feature type="disulfide bond" evidence="1">
    <location>
        <begin position="3"/>
        <end position="13"/>
    </location>
</feature>
<feature type="domain" description="EGF-like" evidence="4">
    <location>
        <begin position="114"/>
        <end position="147"/>
    </location>
</feature>
<evidence type="ECO:0000256" key="3">
    <source>
        <dbReference type="SAM" id="Phobius"/>
    </source>
</evidence>
<sequence>VQCIHACNNGGKCNTTIGECICTSNYGGDDCTTPIQYISSIQEAPVNGGTVYLFGWFGIVHSEASVFIGSKECNITNINTTNVDCTIDKGVGEKPLNMTQNGYSFITTYHFSVSDKTCPNNCSGIGTCNTKNSECSCPTGYSGFDCSTKDNGGSPGTSIDHDDLDCSSPIRNPNENTSPKSNSTVNPDGSTTVVNENTAYNIYITSLLELDYSSAEVKRYPLENNWVVNQTNKNNEISSEIYFSQTLKGTGCQVVLLVQEIKKESNYSFAGIDFKLEPGSIKVSVSITNYRYQSPLNTLQLQMISNVSSNTIDCNTKSTESTTSLFDNQLLNYITIRKDNKVLYGRFINRAMLDERPRTITTSLIANVNESITIGINMPHCNQCHIDPDFSVLVSPDFKSNCEGSSKKSYVIPVAVVVSVVGVALIVCALYIVYKKKKALYFKKRLDQVQMDGLDN</sequence>
<dbReference type="InterPro" id="IPR000742">
    <property type="entry name" value="EGF"/>
</dbReference>
<keyword evidence="1" id="KW-0245">EGF-like domain</keyword>